<dbReference type="Gene3D" id="1.25.40.10">
    <property type="entry name" value="Tetratricopeptide repeat domain"/>
    <property type="match status" value="2"/>
</dbReference>
<evidence type="ECO:0000256" key="7">
    <source>
        <dbReference type="ARBA" id="ARBA00022803"/>
    </source>
</evidence>
<evidence type="ECO:0000256" key="8">
    <source>
        <dbReference type="ARBA" id="ARBA00022824"/>
    </source>
</evidence>
<comment type="caution">
    <text evidence="14">The sequence shown here is derived from an EMBL/GenBank/DDBJ whole genome shotgun (WGS) entry which is preliminary data.</text>
</comment>
<dbReference type="FunFam" id="1.25.40.10:FF:000648">
    <property type="entry name" value="Signal recognition particle subunit SRP72"/>
    <property type="match status" value="1"/>
</dbReference>
<evidence type="ECO:0000256" key="11">
    <source>
        <dbReference type="PIRNR" id="PIRNR038922"/>
    </source>
</evidence>
<organism evidence="14 15">
    <name type="scientific">Coptis chinensis</name>
    <dbReference type="NCBI Taxonomy" id="261450"/>
    <lineage>
        <taxon>Eukaryota</taxon>
        <taxon>Viridiplantae</taxon>
        <taxon>Streptophyta</taxon>
        <taxon>Embryophyta</taxon>
        <taxon>Tracheophyta</taxon>
        <taxon>Spermatophyta</taxon>
        <taxon>Magnoliopsida</taxon>
        <taxon>Ranunculales</taxon>
        <taxon>Ranunculaceae</taxon>
        <taxon>Coptidoideae</taxon>
        <taxon>Coptis</taxon>
    </lineage>
</organism>
<keyword evidence="5 11" id="KW-0963">Cytoplasm</keyword>
<evidence type="ECO:0000256" key="1">
    <source>
        <dbReference type="ARBA" id="ARBA00004240"/>
    </source>
</evidence>
<evidence type="ECO:0000256" key="2">
    <source>
        <dbReference type="ARBA" id="ARBA00004496"/>
    </source>
</evidence>
<dbReference type="Pfam" id="PF08492">
    <property type="entry name" value="SRP72"/>
    <property type="match status" value="1"/>
</dbReference>
<feature type="compositionally biased region" description="Basic and acidic residues" evidence="12">
    <location>
        <begin position="583"/>
        <end position="595"/>
    </location>
</feature>
<dbReference type="InterPro" id="IPR011990">
    <property type="entry name" value="TPR-like_helical_dom_sf"/>
</dbReference>
<feature type="domain" description="Signal recognition particle SRP72 subunit RNA-binding" evidence="13">
    <location>
        <begin position="555"/>
        <end position="598"/>
    </location>
</feature>
<dbReference type="GO" id="GO:0005783">
    <property type="term" value="C:endoplasmic reticulum"/>
    <property type="evidence" value="ECO:0007669"/>
    <property type="project" value="UniProtKB-SubCell"/>
</dbReference>
<dbReference type="PANTHER" id="PTHR14094">
    <property type="entry name" value="SIGNAL RECOGNITION PARTICLE 72"/>
    <property type="match status" value="1"/>
</dbReference>
<dbReference type="GO" id="GO:0006614">
    <property type="term" value="P:SRP-dependent cotranslational protein targeting to membrane"/>
    <property type="evidence" value="ECO:0007669"/>
    <property type="project" value="UniProtKB-UniRule"/>
</dbReference>
<comment type="subcellular location">
    <subcellularLocation>
        <location evidence="2 11">Cytoplasm</location>
    </subcellularLocation>
    <subcellularLocation>
        <location evidence="1">Endoplasmic reticulum</location>
    </subcellularLocation>
</comment>
<dbReference type="Proteomes" id="UP000631114">
    <property type="component" value="Unassembled WGS sequence"/>
</dbReference>
<keyword evidence="7" id="KW-0802">TPR repeat</keyword>
<dbReference type="InterPro" id="IPR013699">
    <property type="entry name" value="Signal_recog_part_SRP72_RNA-bd"/>
</dbReference>
<feature type="region of interest" description="Disordered" evidence="12">
    <location>
        <begin position="549"/>
        <end position="661"/>
    </location>
</feature>
<keyword evidence="10 11" id="KW-0687">Ribonucleoprotein</keyword>
<reference evidence="14 15" key="1">
    <citation type="submission" date="2020-10" db="EMBL/GenBank/DDBJ databases">
        <title>The Coptis chinensis genome and diversification of protoberbering-type alkaloids.</title>
        <authorList>
            <person name="Wang B."/>
            <person name="Shu S."/>
            <person name="Song C."/>
            <person name="Liu Y."/>
        </authorList>
    </citation>
    <scope>NUCLEOTIDE SEQUENCE [LARGE SCALE GENOMIC DNA]</scope>
    <source>
        <strain evidence="14">HL-2020</strain>
        <tissue evidence="14">Leaf</tissue>
    </source>
</reference>
<evidence type="ECO:0000256" key="5">
    <source>
        <dbReference type="ARBA" id="ARBA00022490"/>
    </source>
</evidence>
<keyword evidence="15" id="KW-1185">Reference proteome</keyword>
<feature type="compositionally biased region" description="Basic residues" evidence="12">
    <location>
        <begin position="557"/>
        <end position="569"/>
    </location>
</feature>
<keyword evidence="8" id="KW-0256">Endoplasmic reticulum</keyword>
<dbReference type="SUPFAM" id="SSF48452">
    <property type="entry name" value="TPR-like"/>
    <property type="match status" value="1"/>
</dbReference>
<dbReference type="FunFam" id="1.25.40.10:FF:000062">
    <property type="entry name" value="Signal recognition particle subunit SRP72"/>
    <property type="match status" value="1"/>
</dbReference>
<comment type="function">
    <text evidence="11">Component of the signal recognition particle (SRP) complex, a ribonucleoprotein complex that mediates the cotranslational targeting of secretory and membrane proteins to the endoplasmic reticulum (ER).</text>
</comment>
<dbReference type="GO" id="GO:0005786">
    <property type="term" value="C:signal recognition particle, endoplasmic reticulum targeting"/>
    <property type="evidence" value="ECO:0007669"/>
    <property type="project" value="UniProtKB-UniRule"/>
</dbReference>
<gene>
    <name evidence="14" type="ORF">IFM89_005849</name>
</gene>
<evidence type="ECO:0000256" key="6">
    <source>
        <dbReference type="ARBA" id="ARBA00022737"/>
    </source>
</evidence>
<dbReference type="PANTHER" id="PTHR14094:SF9">
    <property type="entry name" value="SIGNAL RECOGNITION PARTICLE SUBUNIT SRP72"/>
    <property type="match status" value="1"/>
</dbReference>
<evidence type="ECO:0000256" key="10">
    <source>
        <dbReference type="ARBA" id="ARBA00023274"/>
    </source>
</evidence>
<keyword evidence="9 11" id="KW-0733">Signal recognition particle</keyword>
<dbReference type="InterPro" id="IPR026270">
    <property type="entry name" value="SRP72"/>
</dbReference>
<evidence type="ECO:0000256" key="12">
    <source>
        <dbReference type="SAM" id="MobiDB-lite"/>
    </source>
</evidence>
<evidence type="ECO:0000256" key="9">
    <source>
        <dbReference type="ARBA" id="ARBA00023135"/>
    </source>
</evidence>
<evidence type="ECO:0000259" key="13">
    <source>
        <dbReference type="Pfam" id="PF08492"/>
    </source>
</evidence>
<proteinExistence type="inferred from homology"/>
<dbReference type="AlphaFoldDB" id="A0A835LLQ6"/>
<feature type="compositionally biased region" description="Low complexity" evidence="12">
    <location>
        <begin position="622"/>
        <end position="653"/>
    </location>
</feature>
<name>A0A835LLQ6_9MAGN</name>
<comment type="similarity">
    <text evidence="3 11">Belongs to the SRP72 family.</text>
</comment>
<evidence type="ECO:0000313" key="14">
    <source>
        <dbReference type="EMBL" id="KAF9600263.1"/>
    </source>
</evidence>
<evidence type="ECO:0000256" key="4">
    <source>
        <dbReference type="ARBA" id="ARBA00018350"/>
    </source>
</evidence>
<dbReference type="GO" id="GO:0008312">
    <property type="term" value="F:7S RNA binding"/>
    <property type="evidence" value="ECO:0007669"/>
    <property type="project" value="InterPro"/>
</dbReference>
<accession>A0A835LLQ6</accession>
<dbReference type="OrthoDB" id="5421607at2759"/>
<dbReference type="EMBL" id="JADFTS010000006">
    <property type="protein sequence ID" value="KAF9600263.1"/>
    <property type="molecule type" value="Genomic_DNA"/>
</dbReference>
<sequence>MAPKTKEKPTPSMPSPEDLFSTLNRHIQRSDFEQAVKVSDQVLGIIPGDVDALRCKIVGLIKVDDYDKALSTIQNLPSTLNDFNFYKAYCLYRQNKLDEALECMQSQEQTSATMLLETQVLYRLGRMDACMDVYQRLRSFKIVSLEVNIVACLVSAGRASEVQGMMDSLKVKADRSFELGYNTACSLVQQMKYTEAKTLLLTSQRNGKEALMEDDWEEKDIEIELIPVSVQLAYVEQLLGHPKEAMDAYLDIINKNLADDASLAVAINNFIAVRGSKDASDGLRKIDRLLEKADLADGLHFARGLDFKLFSKQKEAIYSNRVLLLLLANKIDQARELVAALLNMFPGSVITVVLQAAVLVRENKAGRAEEILGLFADKYPEKSKVILLARATIAAAAGHLQIAADSLLRIPEIQHMPATVATIVTLRERVGDIDGAAAVFDTAIQWWSNAMAEDSKLHAIMHKAASFKLKHGKEEEAVKLYEALVRSEGSVEALVGLVTTAASVDVEKAETYEMQLKPLPGLKGVDVDNLEKTSGAKYTEDGGHVRNVEVYEGQVKTKTKKKRKRKPKYPKGFDPAHPGPPPDPERWLPKRERSSYRPKRKDKRAAQVRGSQGAVGREKQDVNAASSTASNVSSSKPNQASTSKPEQSKPSSKSSRKKSRN</sequence>
<protein>
    <recommendedName>
        <fullName evidence="4 11">Signal recognition particle subunit SRP72</fullName>
    </recommendedName>
</protein>
<keyword evidence="6" id="KW-0677">Repeat</keyword>
<evidence type="ECO:0000313" key="15">
    <source>
        <dbReference type="Proteomes" id="UP000631114"/>
    </source>
</evidence>
<dbReference type="PIRSF" id="PIRSF038922">
    <property type="entry name" value="SRP72"/>
    <property type="match status" value="1"/>
</dbReference>
<evidence type="ECO:0000256" key="3">
    <source>
        <dbReference type="ARBA" id="ARBA00007676"/>
    </source>
</evidence>
<dbReference type="GO" id="GO:0043022">
    <property type="term" value="F:ribosome binding"/>
    <property type="evidence" value="ECO:0007669"/>
    <property type="project" value="TreeGrafter"/>
</dbReference>